<proteinExistence type="predicted"/>
<accession>A0ABQ1L4U7</accession>
<keyword evidence="2" id="KW-1185">Reference proteome</keyword>
<dbReference type="EMBL" id="BMIK01000002">
    <property type="protein sequence ID" value="GGC18313.1"/>
    <property type="molecule type" value="Genomic_DNA"/>
</dbReference>
<name>A0ABQ1L4U7_9SPHI</name>
<reference evidence="2" key="1">
    <citation type="journal article" date="2019" name="Int. J. Syst. Evol. Microbiol.">
        <title>The Global Catalogue of Microorganisms (GCM) 10K type strain sequencing project: providing services to taxonomists for standard genome sequencing and annotation.</title>
        <authorList>
            <consortium name="The Broad Institute Genomics Platform"/>
            <consortium name="The Broad Institute Genome Sequencing Center for Infectious Disease"/>
            <person name="Wu L."/>
            <person name="Ma J."/>
        </authorList>
    </citation>
    <scope>NUCLEOTIDE SEQUENCE [LARGE SCALE GENOMIC DNA]</scope>
    <source>
        <strain evidence="2">CGMCC 1.15342</strain>
    </source>
</reference>
<organism evidence="1 2">
    <name type="scientific">Parapedobacter defluvii</name>
    <dbReference type="NCBI Taxonomy" id="2045106"/>
    <lineage>
        <taxon>Bacteria</taxon>
        <taxon>Pseudomonadati</taxon>
        <taxon>Bacteroidota</taxon>
        <taxon>Sphingobacteriia</taxon>
        <taxon>Sphingobacteriales</taxon>
        <taxon>Sphingobacteriaceae</taxon>
        <taxon>Parapedobacter</taxon>
    </lineage>
</organism>
<dbReference type="Proteomes" id="UP000597338">
    <property type="component" value="Unassembled WGS sequence"/>
</dbReference>
<protein>
    <submittedName>
        <fullName evidence="1">Uncharacterized protein</fullName>
    </submittedName>
</protein>
<evidence type="ECO:0000313" key="2">
    <source>
        <dbReference type="Proteomes" id="UP000597338"/>
    </source>
</evidence>
<gene>
    <name evidence="1" type="ORF">GCM10011386_07780</name>
</gene>
<dbReference type="RefSeq" id="WP_188747668.1">
    <property type="nucleotide sequence ID" value="NZ_BMIK01000002.1"/>
</dbReference>
<sequence length="157" mass="18493">MIERELPEFKFKKKYGAETFVDGQREAVKYQGINYEMITLIFYNGFLYDKQLDILYFDVRYSDIAKKEFENLNKHIKSTHKILKQMESVSIRLDEQDGQGYSYYTEKNGDKFVKDVGIIFKRLFDDDGTFGYSIEYSVVDVSKTDYDLDNLSTPGLQ</sequence>
<comment type="caution">
    <text evidence="1">The sequence shown here is derived from an EMBL/GenBank/DDBJ whole genome shotgun (WGS) entry which is preliminary data.</text>
</comment>
<evidence type="ECO:0000313" key="1">
    <source>
        <dbReference type="EMBL" id="GGC18313.1"/>
    </source>
</evidence>